<gene>
    <name evidence="1" type="ORF">SAMN04488541_105227</name>
</gene>
<evidence type="ECO:0000313" key="2">
    <source>
        <dbReference type="Proteomes" id="UP000199513"/>
    </source>
</evidence>
<dbReference type="Proteomes" id="UP000199513">
    <property type="component" value="Unassembled WGS sequence"/>
</dbReference>
<sequence length="96" mass="10786">MSCKLTTPELQKRKETVIASLKSKMTEKKELQVGFAFKFSGTDDILDELIEFIKTERECCDFFTFGLSVSGDKSEAWLELTGADGAKEFITTELGF</sequence>
<dbReference type="EMBL" id="FONY01000052">
    <property type="protein sequence ID" value="SFF54338.1"/>
    <property type="molecule type" value="Genomic_DNA"/>
</dbReference>
<accession>A0A1I2JJQ2</accession>
<protein>
    <submittedName>
        <fullName evidence="1">Uncharacterized protein</fullName>
    </submittedName>
</protein>
<dbReference type="AlphaFoldDB" id="A0A1I2JJQ2"/>
<proteinExistence type="predicted"/>
<organism evidence="1 2">
    <name type="scientific">Thermoflexibacter ruber</name>
    <dbReference type="NCBI Taxonomy" id="1003"/>
    <lineage>
        <taxon>Bacteria</taxon>
        <taxon>Pseudomonadati</taxon>
        <taxon>Bacteroidota</taxon>
        <taxon>Cytophagia</taxon>
        <taxon>Cytophagales</taxon>
        <taxon>Thermoflexibacteraceae</taxon>
        <taxon>Thermoflexibacter</taxon>
    </lineage>
</organism>
<name>A0A1I2JJQ2_9BACT</name>
<evidence type="ECO:0000313" key="1">
    <source>
        <dbReference type="EMBL" id="SFF54338.1"/>
    </source>
</evidence>
<reference evidence="1 2" key="1">
    <citation type="submission" date="2016-10" db="EMBL/GenBank/DDBJ databases">
        <authorList>
            <person name="de Groot N.N."/>
        </authorList>
    </citation>
    <scope>NUCLEOTIDE SEQUENCE [LARGE SCALE GENOMIC DNA]</scope>
    <source>
        <strain>GEY</strain>
        <strain evidence="2">DSM 9560</strain>
    </source>
</reference>
<keyword evidence="2" id="KW-1185">Reference proteome</keyword>